<dbReference type="InterPro" id="IPR001223">
    <property type="entry name" value="Glyco_hydro18_cat"/>
</dbReference>
<feature type="domain" description="GH18" evidence="1">
    <location>
        <begin position="1"/>
        <end position="112"/>
    </location>
</feature>
<comment type="caution">
    <text evidence="2">The sequence shown here is derived from an EMBL/GenBank/DDBJ whole genome shotgun (WGS) entry which is preliminary data.</text>
</comment>
<dbReference type="AlphaFoldDB" id="J9D4R7"/>
<dbReference type="GO" id="GO:0005975">
    <property type="term" value="P:carbohydrate metabolic process"/>
    <property type="evidence" value="ECO:0007669"/>
    <property type="project" value="InterPro"/>
</dbReference>
<dbReference type="PROSITE" id="PS51910">
    <property type="entry name" value="GH18_2"/>
    <property type="match status" value="1"/>
</dbReference>
<dbReference type="InterPro" id="IPR017853">
    <property type="entry name" value="GH"/>
</dbReference>
<evidence type="ECO:0000259" key="1">
    <source>
        <dbReference type="PROSITE" id="PS51910"/>
    </source>
</evidence>
<organism evidence="2">
    <name type="scientific">gut metagenome</name>
    <dbReference type="NCBI Taxonomy" id="749906"/>
    <lineage>
        <taxon>unclassified sequences</taxon>
        <taxon>metagenomes</taxon>
        <taxon>organismal metagenomes</taxon>
    </lineage>
</organism>
<proteinExistence type="predicted"/>
<sequence length="115" mass="12894">MQDIKNALDYGIPGEKLVAGLPFYATQGKGAAGTKAYRSLVEEHLITHPDTDEIIFKESKYTFNGQTTIHKKVLHAKELKLRGIMSWDLATDCAYTNQWSLQRTVVESLLPPSSR</sequence>
<dbReference type="SUPFAM" id="SSF51445">
    <property type="entry name" value="(Trans)glycosidases"/>
    <property type="match status" value="1"/>
</dbReference>
<dbReference type="Gene3D" id="3.40.5.30">
    <property type="entry name" value="(Trans)glycosidases - domain 2"/>
    <property type="match status" value="1"/>
</dbReference>
<name>J9D4R7_9ZZZZ</name>
<gene>
    <name evidence="2" type="ORF">EVA_04206</name>
</gene>
<dbReference type="Gene3D" id="3.20.20.80">
    <property type="entry name" value="Glycosidases"/>
    <property type="match status" value="1"/>
</dbReference>
<protein>
    <submittedName>
        <fullName evidence="2">Chitinase</fullName>
    </submittedName>
</protein>
<evidence type="ECO:0000313" key="2">
    <source>
        <dbReference type="EMBL" id="EJX07676.1"/>
    </source>
</evidence>
<dbReference type="EMBL" id="AMCI01000818">
    <property type="protein sequence ID" value="EJX07676.1"/>
    <property type="molecule type" value="Genomic_DNA"/>
</dbReference>
<reference evidence="2" key="1">
    <citation type="journal article" date="2012" name="PLoS ONE">
        <title>Gene sets for utilization of primary and secondary nutrition supplies in the distal gut of endangered iberian lynx.</title>
        <authorList>
            <person name="Alcaide M."/>
            <person name="Messina E."/>
            <person name="Richter M."/>
            <person name="Bargiela R."/>
            <person name="Peplies J."/>
            <person name="Huws S.A."/>
            <person name="Newbold C.J."/>
            <person name="Golyshin P.N."/>
            <person name="Simon M.A."/>
            <person name="Lopez G."/>
            <person name="Yakimov M.M."/>
            <person name="Ferrer M."/>
        </authorList>
    </citation>
    <scope>NUCLEOTIDE SEQUENCE</scope>
</reference>
<accession>J9D4R7</accession>